<dbReference type="EMBL" id="CP032416">
    <property type="protein sequence ID" value="AYD40164.1"/>
    <property type="molecule type" value="Genomic_DNA"/>
</dbReference>
<evidence type="ECO:0000256" key="1">
    <source>
        <dbReference type="ARBA" id="ARBA00010587"/>
    </source>
</evidence>
<evidence type="ECO:0000256" key="3">
    <source>
        <dbReference type="ARBA" id="ARBA00023004"/>
    </source>
</evidence>
<sequence length="138" mass="16653">MFEWKENYSCDVKQIDDEHKRLFEIGRNIYELAMDENHIDYYDKILDLLDELKDYTVYHFGDEERIMELYDYPGLEEQKHIHAKFIDKLENIDLKSIDINQQKAILDLLDFVSSWISSHILGTDLKIGEYFKKLKLNK</sequence>
<dbReference type="InterPro" id="IPR012827">
    <property type="entry name" value="Hemerythrin_metal-bd"/>
</dbReference>
<dbReference type="PANTHER" id="PTHR37164">
    <property type="entry name" value="BACTERIOHEMERYTHRIN"/>
    <property type="match status" value="1"/>
</dbReference>
<dbReference type="Pfam" id="PF01814">
    <property type="entry name" value="Hemerythrin"/>
    <property type="match status" value="1"/>
</dbReference>
<dbReference type="InterPro" id="IPR012312">
    <property type="entry name" value="Hemerythrin-like"/>
</dbReference>
<accession>A0A386H3D0</accession>
<dbReference type="NCBIfam" id="NF033749">
    <property type="entry name" value="bact_hemeryth"/>
    <property type="match status" value="1"/>
</dbReference>
<feature type="domain" description="Hemerythrin-like" evidence="4">
    <location>
        <begin position="12"/>
        <end position="127"/>
    </location>
</feature>
<protein>
    <submittedName>
        <fullName evidence="5">Bacteriohemerythrin</fullName>
    </submittedName>
</protein>
<keyword evidence="3" id="KW-0408">Iron</keyword>
<dbReference type="InterPro" id="IPR035938">
    <property type="entry name" value="Hemerythrin-like_sf"/>
</dbReference>
<dbReference type="CDD" id="cd12107">
    <property type="entry name" value="Hemerythrin"/>
    <property type="match status" value="1"/>
</dbReference>
<gene>
    <name evidence="5" type="ORF">D4Z93_06380</name>
</gene>
<name>A0A386H3D0_9CLOT</name>
<dbReference type="NCBIfam" id="TIGR02481">
    <property type="entry name" value="hemeryth_dom"/>
    <property type="match status" value="1"/>
</dbReference>
<evidence type="ECO:0000259" key="4">
    <source>
        <dbReference type="Pfam" id="PF01814"/>
    </source>
</evidence>
<evidence type="ECO:0000313" key="6">
    <source>
        <dbReference type="Proteomes" id="UP000266301"/>
    </source>
</evidence>
<dbReference type="SUPFAM" id="SSF47188">
    <property type="entry name" value="Hemerythrin-like"/>
    <property type="match status" value="1"/>
</dbReference>
<keyword evidence="2" id="KW-0479">Metal-binding</keyword>
<comment type="similarity">
    <text evidence="1">Belongs to the hemerythrin family.</text>
</comment>
<evidence type="ECO:0000313" key="5">
    <source>
        <dbReference type="EMBL" id="AYD40164.1"/>
    </source>
</evidence>
<dbReference type="Gene3D" id="1.20.120.50">
    <property type="entry name" value="Hemerythrin-like"/>
    <property type="match status" value="1"/>
</dbReference>
<dbReference type="KEGG" id="cfer:D4Z93_06380"/>
<dbReference type="OrthoDB" id="9797092at2"/>
<dbReference type="PANTHER" id="PTHR37164:SF1">
    <property type="entry name" value="BACTERIOHEMERYTHRIN"/>
    <property type="match status" value="1"/>
</dbReference>
<keyword evidence="6" id="KW-1185">Reference proteome</keyword>
<proteinExistence type="inferred from homology"/>
<dbReference type="Proteomes" id="UP000266301">
    <property type="component" value="Chromosome"/>
</dbReference>
<dbReference type="RefSeq" id="WP_119971462.1">
    <property type="nucleotide sequence ID" value="NZ_CP032416.1"/>
</dbReference>
<dbReference type="InterPro" id="IPR050669">
    <property type="entry name" value="Hemerythrin"/>
</dbReference>
<organism evidence="5 6">
    <name type="scientific">Clostridium fermenticellae</name>
    <dbReference type="NCBI Taxonomy" id="2068654"/>
    <lineage>
        <taxon>Bacteria</taxon>
        <taxon>Bacillati</taxon>
        <taxon>Bacillota</taxon>
        <taxon>Clostridia</taxon>
        <taxon>Eubacteriales</taxon>
        <taxon>Clostridiaceae</taxon>
        <taxon>Clostridium</taxon>
    </lineage>
</organism>
<evidence type="ECO:0000256" key="2">
    <source>
        <dbReference type="ARBA" id="ARBA00022723"/>
    </source>
</evidence>
<reference evidence="5 6" key="1">
    <citation type="journal article" date="2019" name="Int. J. Syst. Evol. Microbiol.">
        <title>Clostridium fermenticellae sp. nov., isolated from the mud in a fermentation cellar for the production of the Chinese liquor, baijiu.</title>
        <authorList>
            <person name="Xu P.X."/>
            <person name="Chai L.J."/>
            <person name="Qiu T."/>
            <person name="Zhang X.J."/>
            <person name="Lu Z.M."/>
            <person name="Xiao C."/>
            <person name="Wang S.T."/>
            <person name="Shen C.H."/>
            <person name="Shi J.S."/>
            <person name="Xu Z.H."/>
        </authorList>
    </citation>
    <scope>NUCLEOTIDE SEQUENCE [LARGE SCALE GENOMIC DNA]</scope>
    <source>
        <strain evidence="5 6">JN500901</strain>
    </source>
</reference>
<dbReference type="GO" id="GO:0046872">
    <property type="term" value="F:metal ion binding"/>
    <property type="evidence" value="ECO:0007669"/>
    <property type="project" value="UniProtKB-KW"/>
</dbReference>
<dbReference type="AlphaFoldDB" id="A0A386H3D0"/>